<evidence type="ECO:0000256" key="5">
    <source>
        <dbReference type="SAM" id="Phobius"/>
    </source>
</evidence>
<comment type="caution">
    <text evidence="6">The sequence shown here is derived from an EMBL/GenBank/DDBJ whole genome shotgun (WGS) entry which is preliminary data.</text>
</comment>
<dbReference type="RefSeq" id="WP_263721980.1">
    <property type="nucleotide sequence ID" value="NZ_JAOWLA010000010.1"/>
</dbReference>
<accession>A0ABT2Z391</accession>
<evidence type="ECO:0000256" key="2">
    <source>
        <dbReference type="ARBA" id="ARBA00022692"/>
    </source>
</evidence>
<gene>
    <name evidence="6" type="ORF">OE647_12070</name>
</gene>
<dbReference type="Pfam" id="PF07681">
    <property type="entry name" value="DoxX"/>
    <property type="match status" value="1"/>
</dbReference>
<protein>
    <submittedName>
        <fullName evidence="6">DoxX family membrane protein</fullName>
    </submittedName>
</protein>
<evidence type="ECO:0000313" key="6">
    <source>
        <dbReference type="EMBL" id="MCV2865462.1"/>
    </source>
</evidence>
<evidence type="ECO:0000256" key="4">
    <source>
        <dbReference type="ARBA" id="ARBA00023136"/>
    </source>
</evidence>
<feature type="transmembrane region" description="Helical" evidence="5">
    <location>
        <begin position="22"/>
        <end position="40"/>
    </location>
</feature>
<reference evidence="6 7" key="1">
    <citation type="submission" date="2022-10" db="EMBL/GenBank/DDBJ databases">
        <title>Defluviimonas sp. nov., isolated from ocean surface water.</title>
        <authorList>
            <person name="He W."/>
            <person name="Wang L."/>
            <person name="Zhang D.-F."/>
        </authorList>
    </citation>
    <scope>NUCLEOTIDE SEQUENCE [LARGE SCALE GENOMIC DNA]</scope>
    <source>
        <strain evidence="6 7">WL0075</strain>
    </source>
</reference>
<evidence type="ECO:0000256" key="3">
    <source>
        <dbReference type="ARBA" id="ARBA00022989"/>
    </source>
</evidence>
<keyword evidence="3 5" id="KW-1133">Transmembrane helix</keyword>
<feature type="transmembrane region" description="Helical" evidence="5">
    <location>
        <begin position="154"/>
        <end position="173"/>
    </location>
</feature>
<evidence type="ECO:0000313" key="7">
    <source>
        <dbReference type="Proteomes" id="UP001652503"/>
    </source>
</evidence>
<dbReference type="EMBL" id="JAOWLA010000010">
    <property type="protein sequence ID" value="MCV2865462.1"/>
    <property type="molecule type" value="Genomic_DNA"/>
</dbReference>
<dbReference type="Proteomes" id="UP001652503">
    <property type="component" value="Unassembled WGS sequence"/>
</dbReference>
<keyword evidence="2 5" id="KW-0812">Transmembrane</keyword>
<comment type="subcellular location">
    <subcellularLocation>
        <location evidence="1">Membrane</location>
        <topology evidence="1">Multi-pass membrane protein</topology>
    </subcellularLocation>
</comment>
<proteinExistence type="predicted"/>
<keyword evidence="4 5" id="KW-0472">Membrane</keyword>
<evidence type="ECO:0000256" key="1">
    <source>
        <dbReference type="ARBA" id="ARBA00004141"/>
    </source>
</evidence>
<sequence>MKAILALHDRAAALLDRLAPGALPTLARLGFAGVLLVYFWTSARSKLGEGPLGFLNPRDGAYIQIFPKTVAAVGYDVSQLSLFHDLVVLAGTLAELTLPALILVGLFTRLAALGMMGFVVVQSLTDVYGHDVAGDDLGRWFDAASDALILDQRALWMLLLAVLVFLGAGPLSLDRLLRRRSGH</sequence>
<keyword evidence="7" id="KW-1185">Reference proteome</keyword>
<organism evidence="6 7">
    <name type="scientific">Albidovulum sediminicola</name>
    <dbReference type="NCBI Taxonomy" id="2984331"/>
    <lineage>
        <taxon>Bacteria</taxon>
        <taxon>Pseudomonadati</taxon>
        <taxon>Pseudomonadota</taxon>
        <taxon>Alphaproteobacteria</taxon>
        <taxon>Rhodobacterales</taxon>
        <taxon>Paracoccaceae</taxon>
        <taxon>Albidovulum</taxon>
    </lineage>
</organism>
<name>A0ABT2Z391_9RHOB</name>
<dbReference type="InterPro" id="IPR032808">
    <property type="entry name" value="DoxX"/>
</dbReference>